<reference evidence="1" key="1">
    <citation type="submission" date="2018-05" db="EMBL/GenBank/DDBJ databases">
        <authorList>
            <person name="Lanie J.A."/>
            <person name="Ng W.-L."/>
            <person name="Kazmierczak K.M."/>
            <person name="Andrzejewski T.M."/>
            <person name="Davidsen T.M."/>
            <person name="Wayne K.J."/>
            <person name="Tettelin H."/>
            <person name="Glass J.I."/>
            <person name="Rusch D."/>
            <person name="Podicherti R."/>
            <person name="Tsui H.-C.T."/>
            <person name="Winkler M.E."/>
        </authorList>
    </citation>
    <scope>NUCLEOTIDE SEQUENCE</scope>
</reference>
<dbReference type="AlphaFoldDB" id="A0A381PPC1"/>
<dbReference type="InterPro" id="IPR009078">
    <property type="entry name" value="Ferritin-like_SF"/>
</dbReference>
<organism evidence="1">
    <name type="scientific">marine metagenome</name>
    <dbReference type="NCBI Taxonomy" id="408172"/>
    <lineage>
        <taxon>unclassified sequences</taxon>
        <taxon>metagenomes</taxon>
        <taxon>ecological metagenomes</taxon>
    </lineage>
</organism>
<protein>
    <recommendedName>
        <fullName evidence="2">Rubrerythrin diiron-binding domain-containing protein</fullName>
    </recommendedName>
</protein>
<sequence>MTSKPEYIDLLNDIRLQEHRAGVYLEAWANKTENKDLKECLSFVAAREYSHGDIFDRRVKELGFDTQEIEDPDFEKKVQVVTSDISDAEKIAWLKEARLRMPTPGVRQRYEAATVDESVDPLTRSLLRWFTDVEDDSVVRMGEVYAEIEKAR</sequence>
<dbReference type="EMBL" id="UINC01001043">
    <property type="protein sequence ID" value="SUZ68780.1"/>
    <property type="molecule type" value="Genomic_DNA"/>
</dbReference>
<name>A0A381PPC1_9ZZZZ</name>
<gene>
    <name evidence="1" type="ORF">METZ01_LOCUS21634</name>
</gene>
<dbReference type="SUPFAM" id="SSF47240">
    <property type="entry name" value="Ferritin-like"/>
    <property type="match status" value="1"/>
</dbReference>
<accession>A0A381PPC1</accession>
<proteinExistence type="predicted"/>
<evidence type="ECO:0008006" key="2">
    <source>
        <dbReference type="Google" id="ProtNLM"/>
    </source>
</evidence>
<evidence type="ECO:0000313" key="1">
    <source>
        <dbReference type="EMBL" id="SUZ68780.1"/>
    </source>
</evidence>